<organism evidence="1">
    <name type="scientific">uncultured Caudovirales phage</name>
    <dbReference type="NCBI Taxonomy" id="2100421"/>
    <lineage>
        <taxon>Viruses</taxon>
        <taxon>Duplodnaviria</taxon>
        <taxon>Heunggongvirae</taxon>
        <taxon>Uroviricota</taxon>
        <taxon>Caudoviricetes</taxon>
        <taxon>Peduoviridae</taxon>
        <taxon>Maltschvirus</taxon>
        <taxon>Maltschvirus maltsch</taxon>
    </lineage>
</organism>
<reference evidence="1" key="1">
    <citation type="submission" date="2020-04" db="EMBL/GenBank/DDBJ databases">
        <authorList>
            <person name="Chiriac C."/>
            <person name="Salcher M."/>
            <person name="Ghai R."/>
            <person name="Kavagutti S V."/>
        </authorList>
    </citation>
    <scope>NUCLEOTIDE SEQUENCE</scope>
</reference>
<gene>
    <name evidence="3" type="ORF">UFOVP220_14</name>
    <name evidence="1" type="ORF">UFOVP26_74</name>
    <name evidence="2" type="ORF">UFOVP44_23</name>
</gene>
<evidence type="ECO:0000313" key="3">
    <source>
        <dbReference type="EMBL" id="CAB5218916.1"/>
    </source>
</evidence>
<evidence type="ECO:0000313" key="2">
    <source>
        <dbReference type="EMBL" id="CAB4123634.1"/>
    </source>
</evidence>
<sequence length="48" mass="5356">MVNSNKSVVIDFLGVLNIMDKPHLYDEVSPPSVLHGRDFPCAHFFGLV</sequence>
<dbReference type="EMBL" id="LR796152">
    <property type="protein sequence ID" value="CAB4122091.1"/>
    <property type="molecule type" value="Genomic_DNA"/>
</dbReference>
<proteinExistence type="predicted"/>
<protein>
    <submittedName>
        <fullName evidence="1">Uncharacterized protein</fullName>
    </submittedName>
</protein>
<name>A0A6J5KK94_9CAUD</name>
<evidence type="ECO:0000313" key="1">
    <source>
        <dbReference type="EMBL" id="CAB4122091.1"/>
    </source>
</evidence>
<dbReference type="EMBL" id="LR798268">
    <property type="protein sequence ID" value="CAB5218916.1"/>
    <property type="molecule type" value="Genomic_DNA"/>
</dbReference>
<accession>A0A6J5KK94</accession>
<dbReference type="EMBL" id="LR796176">
    <property type="protein sequence ID" value="CAB4123634.1"/>
    <property type="molecule type" value="Genomic_DNA"/>
</dbReference>